<evidence type="ECO:0000313" key="5">
    <source>
        <dbReference type="EMBL" id="RBP51506.1"/>
    </source>
</evidence>
<name>A0A395JL39_9GAMM</name>
<dbReference type="EMBL" id="QNRT01000002">
    <property type="protein sequence ID" value="RBP51506.1"/>
    <property type="molecule type" value="Genomic_DNA"/>
</dbReference>
<accession>A0A395JL39</accession>
<dbReference type="SFLD" id="SFLDS00003">
    <property type="entry name" value="Haloacid_Dehalogenase"/>
    <property type="match status" value="1"/>
</dbReference>
<keyword evidence="3" id="KW-0460">Magnesium</keyword>
<evidence type="ECO:0000256" key="2">
    <source>
        <dbReference type="ARBA" id="ARBA00022801"/>
    </source>
</evidence>
<dbReference type="AlphaFoldDB" id="A0A395JL39"/>
<dbReference type="PANTHER" id="PTHR43434:SF23">
    <property type="entry name" value="PHOSPHOGLYCOLATE PHOSPHATASE"/>
    <property type="match status" value="1"/>
</dbReference>
<evidence type="ECO:0000313" key="6">
    <source>
        <dbReference type="Proteomes" id="UP000253083"/>
    </source>
</evidence>
<dbReference type="SUPFAM" id="SSF56784">
    <property type="entry name" value="HAD-like"/>
    <property type="match status" value="1"/>
</dbReference>
<comment type="caution">
    <text evidence="5">The sequence shown here is derived from an EMBL/GenBank/DDBJ whole genome shotgun (WGS) entry which is preliminary data.</text>
</comment>
<dbReference type="FunCoup" id="A0A395JL39">
    <property type="interactions" value="454"/>
</dbReference>
<keyword evidence="6" id="KW-1185">Reference proteome</keyword>
<dbReference type="GO" id="GO:0005829">
    <property type="term" value="C:cytosol"/>
    <property type="evidence" value="ECO:0007669"/>
    <property type="project" value="TreeGrafter"/>
</dbReference>
<dbReference type="GO" id="GO:0008967">
    <property type="term" value="F:phosphoglycolate phosphatase activity"/>
    <property type="evidence" value="ECO:0007669"/>
    <property type="project" value="TreeGrafter"/>
</dbReference>
<dbReference type="NCBIfam" id="TIGR01549">
    <property type="entry name" value="HAD-SF-IA-v1"/>
    <property type="match status" value="1"/>
</dbReference>
<keyword evidence="4" id="KW-0119">Carbohydrate metabolism</keyword>
<evidence type="ECO:0000256" key="4">
    <source>
        <dbReference type="ARBA" id="ARBA00023277"/>
    </source>
</evidence>
<proteinExistence type="predicted"/>
<organism evidence="5 6">
    <name type="scientific">Arenicella xantha</name>
    <dbReference type="NCBI Taxonomy" id="644221"/>
    <lineage>
        <taxon>Bacteria</taxon>
        <taxon>Pseudomonadati</taxon>
        <taxon>Pseudomonadota</taxon>
        <taxon>Gammaproteobacteria</taxon>
        <taxon>Arenicellales</taxon>
        <taxon>Arenicellaceae</taxon>
        <taxon>Arenicella</taxon>
    </lineage>
</organism>
<dbReference type="GO" id="GO:0006281">
    <property type="term" value="P:DNA repair"/>
    <property type="evidence" value="ECO:0007669"/>
    <property type="project" value="TreeGrafter"/>
</dbReference>
<keyword evidence="2" id="KW-0378">Hydrolase</keyword>
<dbReference type="OrthoDB" id="9776368at2"/>
<dbReference type="SFLD" id="SFLDG01135">
    <property type="entry name" value="C1.5.6:_HAD__Beta-PGM__Phospha"/>
    <property type="match status" value="1"/>
</dbReference>
<dbReference type="InterPro" id="IPR036412">
    <property type="entry name" value="HAD-like_sf"/>
</dbReference>
<dbReference type="InParanoid" id="A0A395JL39"/>
<dbReference type="InterPro" id="IPR023198">
    <property type="entry name" value="PGP-like_dom2"/>
</dbReference>
<reference evidence="5 6" key="1">
    <citation type="submission" date="2018-06" db="EMBL/GenBank/DDBJ databases">
        <title>Genomic Encyclopedia of Type Strains, Phase IV (KMG-IV): sequencing the most valuable type-strain genomes for metagenomic binning, comparative biology and taxonomic classification.</title>
        <authorList>
            <person name="Goeker M."/>
        </authorList>
    </citation>
    <scope>NUCLEOTIDE SEQUENCE [LARGE SCALE GENOMIC DNA]</scope>
    <source>
        <strain evidence="5 6">DSM 24032</strain>
    </source>
</reference>
<dbReference type="Pfam" id="PF13419">
    <property type="entry name" value="HAD_2"/>
    <property type="match status" value="1"/>
</dbReference>
<dbReference type="GO" id="GO:0046872">
    <property type="term" value="F:metal ion binding"/>
    <property type="evidence" value="ECO:0007669"/>
    <property type="project" value="UniProtKB-KW"/>
</dbReference>
<dbReference type="Gene3D" id="1.10.150.240">
    <property type="entry name" value="Putative phosphatase, domain 2"/>
    <property type="match status" value="1"/>
</dbReference>
<dbReference type="InterPro" id="IPR006439">
    <property type="entry name" value="HAD-SF_hydro_IA"/>
</dbReference>
<keyword evidence="1" id="KW-0479">Metal-binding</keyword>
<dbReference type="InterPro" id="IPR023214">
    <property type="entry name" value="HAD_sf"/>
</dbReference>
<sequence>MQMKALLLDLDGTLVDTAPDMVGALNRVLKKHKRDACNPKQASKVVSNGARALIEHGFSETLSEASKADLVQEFLTVYQQYVCVESHLYDGMSETLALCEENQLRWGIITNKPLHLAKEVVDGLGLLERCAILLGGDSLPVKKPDPVPMLHSCMVLSLAPSECLYVGDHERDIQAGNAAGMDTAAALWGYIGDQEDPSQWNARYQIGRPQGLINLINDKLAL</sequence>
<protein>
    <submittedName>
        <fullName evidence="5">Phosphoglycolate phosphatase</fullName>
    </submittedName>
</protein>
<dbReference type="InterPro" id="IPR050155">
    <property type="entry name" value="HAD-like_hydrolase_sf"/>
</dbReference>
<dbReference type="InterPro" id="IPR041492">
    <property type="entry name" value="HAD_2"/>
</dbReference>
<dbReference type="Gene3D" id="3.40.50.1000">
    <property type="entry name" value="HAD superfamily/HAD-like"/>
    <property type="match status" value="1"/>
</dbReference>
<dbReference type="Proteomes" id="UP000253083">
    <property type="component" value="Unassembled WGS sequence"/>
</dbReference>
<dbReference type="RefSeq" id="WP_113954268.1">
    <property type="nucleotide sequence ID" value="NZ_QNRT01000002.1"/>
</dbReference>
<evidence type="ECO:0000256" key="1">
    <source>
        <dbReference type="ARBA" id="ARBA00022723"/>
    </source>
</evidence>
<dbReference type="SFLD" id="SFLDG01129">
    <property type="entry name" value="C1.5:_HAD__Beta-PGM__Phosphata"/>
    <property type="match status" value="1"/>
</dbReference>
<gene>
    <name evidence="5" type="ORF">DFR28_102936</name>
</gene>
<evidence type="ECO:0000256" key="3">
    <source>
        <dbReference type="ARBA" id="ARBA00022842"/>
    </source>
</evidence>
<dbReference type="PANTHER" id="PTHR43434">
    <property type="entry name" value="PHOSPHOGLYCOLATE PHOSPHATASE"/>
    <property type="match status" value="1"/>
</dbReference>